<evidence type="ECO:0000313" key="3">
    <source>
        <dbReference type="EMBL" id="KAI1856392.1"/>
    </source>
</evidence>
<gene>
    <name evidence="3" type="ORF">JX265_011639</name>
</gene>
<name>A0A9P9WBM2_9PEZI</name>
<reference evidence="3" key="1">
    <citation type="submission" date="2021-03" db="EMBL/GenBank/DDBJ databases">
        <title>Revisited historic fungal species revealed as producer of novel bioactive compounds through whole genome sequencing and comparative genomics.</title>
        <authorList>
            <person name="Vignolle G.A."/>
            <person name="Hochenegger N."/>
            <person name="Mach R.L."/>
            <person name="Mach-Aigner A.R."/>
            <person name="Javad Rahimi M."/>
            <person name="Salim K.A."/>
            <person name="Chan C.M."/>
            <person name="Lim L.B.L."/>
            <person name="Cai F."/>
            <person name="Druzhinina I.S."/>
            <person name="U'Ren J.M."/>
            <person name="Derntl C."/>
        </authorList>
    </citation>
    <scope>NUCLEOTIDE SEQUENCE</scope>
    <source>
        <strain evidence="3">TUCIM 5799</strain>
    </source>
</reference>
<feature type="domain" description="AAA+ ATPase" evidence="2">
    <location>
        <begin position="620"/>
        <end position="747"/>
    </location>
</feature>
<dbReference type="InterPro" id="IPR027417">
    <property type="entry name" value="P-loop_NTPase"/>
</dbReference>
<dbReference type="Pfam" id="PF22942">
    <property type="entry name" value="DUF7025"/>
    <property type="match status" value="1"/>
</dbReference>
<dbReference type="CDD" id="cd19481">
    <property type="entry name" value="RecA-like_protease"/>
    <property type="match status" value="1"/>
</dbReference>
<feature type="compositionally biased region" description="Basic and acidic residues" evidence="1">
    <location>
        <begin position="40"/>
        <end position="65"/>
    </location>
</feature>
<organism evidence="3 4">
    <name type="scientific">Neoarthrinium moseri</name>
    <dbReference type="NCBI Taxonomy" id="1658444"/>
    <lineage>
        <taxon>Eukaryota</taxon>
        <taxon>Fungi</taxon>
        <taxon>Dikarya</taxon>
        <taxon>Ascomycota</taxon>
        <taxon>Pezizomycotina</taxon>
        <taxon>Sordariomycetes</taxon>
        <taxon>Xylariomycetidae</taxon>
        <taxon>Amphisphaeriales</taxon>
        <taxon>Apiosporaceae</taxon>
        <taxon>Neoarthrinium</taxon>
    </lineage>
</organism>
<dbReference type="PANTHER" id="PTHR46411">
    <property type="entry name" value="FAMILY ATPASE, PUTATIVE-RELATED"/>
    <property type="match status" value="1"/>
</dbReference>
<dbReference type="SMART" id="SM00382">
    <property type="entry name" value="AAA"/>
    <property type="match status" value="1"/>
</dbReference>
<dbReference type="GO" id="GO:0016887">
    <property type="term" value="F:ATP hydrolysis activity"/>
    <property type="evidence" value="ECO:0007669"/>
    <property type="project" value="InterPro"/>
</dbReference>
<dbReference type="SUPFAM" id="SSF52540">
    <property type="entry name" value="P-loop containing nucleoside triphosphate hydrolases"/>
    <property type="match status" value="1"/>
</dbReference>
<feature type="region of interest" description="Disordered" evidence="1">
    <location>
        <begin position="1026"/>
        <end position="1065"/>
    </location>
</feature>
<dbReference type="AlphaFoldDB" id="A0A9P9WBM2"/>
<evidence type="ECO:0000313" key="4">
    <source>
        <dbReference type="Proteomes" id="UP000829685"/>
    </source>
</evidence>
<dbReference type="InterPro" id="IPR003959">
    <property type="entry name" value="ATPase_AAA_core"/>
</dbReference>
<dbReference type="PANTHER" id="PTHR46411:SF3">
    <property type="entry name" value="AAA+ ATPASE DOMAIN-CONTAINING PROTEIN"/>
    <property type="match status" value="1"/>
</dbReference>
<accession>A0A9P9WBM2</accession>
<dbReference type="Proteomes" id="UP000829685">
    <property type="component" value="Unassembled WGS sequence"/>
</dbReference>
<feature type="region of interest" description="Disordered" evidence="1">
    <location>
        <begin position="248"/>
        <end position="274"/>
    </location>
</feature>
<comment type="caution">
    <text evidence="3">The sequence shown here is derived from an EMBL/GenBank/DDBJ whole genome shotgun (WGS) entry which is preliminary data.</text>
</comment>
<dbReference type="InterPro" id="IPR056599">
    <property type="entry name" value="AAA_lid_fung"/>
</dbReference>
<evidence type="ECO:0000259" key="2">
    <source>
        <dbReference type="SMART" id="SM00382"/>
    </source>
</evidence>
<dbReference type="Pfam" id="PF00004">
    <property type="entry name" value="AAA"/>
    <property type="match status" value="1"/>
</dbReference>
<feature type="region of interest" description="Disordered" evidence="1">
    <location>
        <begin position="40"/>
        <end position="76"/>
    </location>
</feature>
<dbReference type="InterPro" id="IPR054289">
    <property type="entry name" value="DUF7025"/>
</dbReference>
<evidence type="ECO:0000256" key="1">
    <source>
        <dbReference type="SAM" id="MobiDB-lite"/>
    </source>
</evidence>
<proteinExistence type="predicted"/>
<feature type="compositionally biased region" description="Acidic residues" evidence="1">
    <location>
        <begin position="66"/>
        <end position="76"/>
    </location>
</feature>
<sequence length="1065" mass="121417">MESEVNKDSTQHLQIQETSALTLGEHLKLREAHDKLHELHNATHERLSGLERRVQNVEEGNRSDSDSDAGSDYSDVEDDYELGYEENTIPEVRDVNFEQFKNRYAERDGKFCIEVLVAGSNFEDQVRQELRRRGELHRDDAKPRANYDESDERIIQRVRIQSPVVLWLLHHVLDDQSGQWRGQNRTTFFRPFAWFIHAHERMAQKLGEFENRFSQVSPDADGETVKDTYCRLVGDFPDLQKQGGVEEVSTFKESTENTSKTAQERSHKRQKSLPKRVERDILEKALLENYHSLLELRCYVNFVEQRILPQKTSLLYYVVDFNGEAFGATEKLVTIPYFDGMCDVTSLQTYPLRFHPDPARLLASLQENGRSFLDAVQFRHMFYRGWSRSWIQEQFISVPPPRRPPLFEVRPRSPPISPNAKIPGPQPPKFSNLPDSHTIYPATYIESDVIIDVKESFRAFPDWQINLPYRYASRAPPRACQDTIEIIWWTDKQRSGKILVIQDRTQAEDSIAEIEEKQLLDSDLFAKPQKEPNFDDENLLLLPRRLFGYALRERKFFQVDVQYLRKIKTDSDSFESLKINPGHIRIVKSVVSSHFQRKEMESIPGFLDIMDQDLIRGKGRGLVILLHGAPGVGKTATAEAVASSHNKPLFVITCGDLGFSPKDVESSLSEIFRLAHLWNCILLLDEADVFLAQREANALSRNALVSVFLRVLEYYNGILFLTTNRVGTLDEAFKSRVHLSLYYPALDRNQTEDIIRMNLVRLKSIEEQRSKVSGQKAPIIYKDKICKFAVDHWDRHAINDGQGRWNGRQIRNAVQIAASLAWYERKVDKTPGTEELPPILDDTHFATVENTMSLFEGYMAKTKGGTDTFISHQRAERYDKFEPPEVLQPPLAPRSTSYGGETGEYHPYSRRQTTLQPTWQQQQRMPTSTEFVGQHRVMKASQTGAPAQLYNTNPQQATHSGSTFLHAAGHSDSAAFAGQAFSMDSNVQRPAGANESRLPGTLYPQSPYAVSGTMAPQVPGARPVMGGYIPLSSQQLSPDPFGPRTELNAAGPLPGQESHVARAEQ</sequence>
<dbReference type="InterPro" id="IPR003593">
    <property type="entry name" value="AAA+_ATPase"/>
</dbReference>
<dbReference type="GO" id="GO:0005524">
    <property type="term" value="F:ATP binding"/>
    <property type="evidence" value="ECO:0007669"/>
    <property type="project" value="InterPro"/>
</dbReference>
<dbReference type="EMBL" id="JAFIMR010000044">
    <property type="protein sequence ID" value="KAI1856392.1"/>
    <property type="molecule type" value="Genomic_DNA"/>
</dbReference>
<dbReference type="Pfam" id="PF23232">
    <property type="entry name" value="AAA_lid_13"/>
    <property type="match status" value="1"/>
</dbReference>
<protein>
    <recommendedName>
        <fullName evidence="2">AAA+ ATPase domain-containing protein</fullName>
    </recommendedName>
</protein>
<dbReference type="Gene3D" id="3.40.50.300">
    <property type="entry name" value="P-loop containing nucleotide triphosphate hydrolases"/>
    <property type="match status" value="1"/>
</dbReference>
<keyword evidence="4" id="KW-1185">Reference proteome</keyword>